<dbReference type="EMBL" id="LAZR01048968">
    <property type="protein sequence ID" value="KKK90729.1"/>
    <property type="molecule type" value="Genomic_DNA"/>
</dbReference>
<comment type="caution">
    <text evidence="2">The sequence shown here is derived from an EMBL/GenBank/DDBJ whole genome shotgun (WGS) entry which is preliminary data.</text>
</comment>
<dbReference type="InterPro" id="IPR014756">
    <property type="entry name" value="Ig_E-set"/>
</dbReference>
<dbReference type="AlphaFoldDB" id="A0A0F9BJG6"/>
<dbReference type="InterPro" id="IPR002909">
    <property type="entry name" value="IPT_dom"/>
</dbReference>
<gene>
    <name evidence="2" type="ORF">LCGC14_2720080</name>
</gene>
<dbReference type="Gene3D" id="2.60.40.10">
    <property type="entry name" value="Immunoglobulins"/>
    <property type="match status" value="1"/>
</dbReference>
<feature type="non-terminal residue" evidence="2">
    <location>
        <position position="251"/>
    </location>
</feature>
<evidence type="ECO:0000259" key="1">
    <source>
        <dbReference type="Pfam" id="PF01833"/>
    </source>
</evidence>
<accession>A0A0F9BJG6</accession>
<evidence type="ECO:0000313" key="2">
    <source>
        <dbReference type="EMBL" id="KKK90729.1"/>
    </source>
</evidence>
<reference evidence="2" key="1">
    <citation type="journal article" date="2015" name="Nature">
        <title>Complex archaea that bridge the gap between prokaryotes and eukaryotes.</title>
        <authorList>
            <person name="Spang A."/>
            <person name="Saw J.H."/>
            <person name="Jorgensen S.L."/>
            <person name="Zaremba-Niedzwiedzka K."/>
            <person name="Martijn J."/>
            <person name="Lind A.E."/>
            <person name="van Eijk R."/>
            <person name="Schleper C."/>
            <person name="Guy L."/>
            <person name="Ettema T.J."/>
        </authorList>
    </citation>
    <scope>NUCLEOTIDE SEQUENCE</scope>
</reference>
<dbReference type="InterPro" id="IPR013783">
    <property type="entry name" value="Ig-like_fold"/>
</dbReference>
<organism evidence="2">
    <name type="scientific">marine sediment metagenome</name>
    <dbReference type="NCBI Taxonomy" id="412755"/>
    <lineage>
        <taxon>unclassified sequences</taxon>
        <taxon>metagenomes</taxon>
        <taxon>ecological metagenomes</taxon>
    </lineage>
</organism>
<dbReference type="Pfam" id="PF01833">
    <property type="entry name" value="TIG"/>
    <property type="match status" value="1"/>
</dbReference>
<name>A0A0F9BJG6_9ZZZZ</name>
<proteinExistence type="predicted"/>
<feature type="domain" description="IPT/TIG" evidence="1">
    <location>
        <begin position="21"/>
        <end position="83"/>
    </location>
</feature>
<sequence length="251" mass="26322">MPVSVVPLGLGRVRRTDASPHITINGTGFSAANNAVFVGGSVAPPITQGVTQITVDLPAPFSLDLFDVRSIFVPVVVVNNDTGETSDEAWIWIKADLDEAADERLDTSIPGPFEFTGSPENKIRFEARDMQRLSTLVEAITVDVQAGNVLAWDGTKIVEPAGLKGSGAGQILVVDVAEPSDLLWGFKLDAFLHFGGTISLPFVSGDLIAGGGALVAVPSFGPGVANWALDDGTLDLITLRNRTSGGSLLDR</sequence>
<protein>
    <recommendedName>
        <fullName evidence="1">IPT/TIG domain-containing protein</fullName>
    </recommendedName>
</protein>
<dbReference type="SUPFAM" id="SSF81296">
    <property type="entry name" value="E set domains"/>
    <property type="match status" value="1"/>
</dbReference>